<dbReference type="RefSeq" id="WP_067876265.1">
    <property type="nucleotide sequence ID" value="NZ_JAAXOP010000010.1"/>
</dbReference>
<dbReference type="SUPFAM" id="SSF46955">
    <property type="entry name" value="Putative DNA-binding domain"/>
    <property type="match status" value="1"/>
</dbReference>
<dbReference type="InterPro" id="IPR009061">
    <property type="entry name" value="DNA-bd_dom_put_sf"/>
</dbReference>
<evidence type="ECO:0000313" key="2">
    <source>
        <dbReference type="EMBL" id="NKY52274.1"/>
    </source>
</evidence>
<comment type="caution">
    <text evidence="2">The sequence shown here is derived from an EMBL/GenBank/DDBJ whole genome shotgun (WGS) entry which is preliminary data.</text>
</comment>
<name>A0A846Y336_9NOCA</name>
<dbReference type="Gene3D" id="1.10.1660.10">
    <property type="match status" value="1"/>
</dbReference>
<dbReference type="AlphaFoldDB" id="A0A846Y336"/>
<evidence type="ECO:0000313" key="3">
    <source>
        <dbReference type="Proteomes" id="UP000565711"/>
    </source>
</evidence>
<evidence type="ECO:0000259" key="1">
    <source>
        <dbReference type="PROSITE" id="PS50937"/>
    </source>
</evidence>
<dbReference type="GO" id="GO:0006355">
    <property type="term" value="P:regulation of DNA-templated transcription"/>
    <property type="evidence" value="ECO:0007669"/>
    <property type="project" value="InterPro"/>
</dbReference>
<dbReference type="Pfam" id="PF13411">
    <property type="entry name" value="MerR_1"/>
    <property type="match status" value="1"/>
</dbReference>
<gene>
    <name evidence="2" type="ORF">HGA08_18845</name>
</gene>
<dbReference type="GO" id="GO:0031419">
    <property type="term" value="F:cobalamin binding"/>
    <property type="evidence" value="ECO:0007669"/>
    <property type="project" value="InterPro"/>
</dbReference>
<dbReference type="PROSITE" id="PS50937">
    <property type="entry name" value="HTH_MERR_2"/>
    <property type="match status" value="1"/>
</dbReference>
<dbReference type="SUPFAM" id="SSF52242">
    <property type="entry name" value="Cobalamin (vitamin B12)-binding domain"/>
    <property type="match status" value="1"/>
</dbReference>
<dbReference type="GO" id="GO:0003677">
    <property type="term" value="F:DNA binding"/>
    <property type="evidence" value="ECO:0007669"/>
    <property type="project" value="InterPro"/>
</dbReference>
<accession>A0A846Y336</accession>
<keyword evidence="3" id="KW-1185">Reference proteome</keyword>
<sequence length="290" mass="30592">MTSAPHDDRAPGYTVGAVAGRLGVPTATLRSWTQRYGIGPRADRPGAHRLYTESDITILESMVALIRQGASPASAAKSVRSAWSSDRSGPGVPDADTLRAVVDAAEHLDTASLVALISSSLQRHGVAVTWNQLCRSAFHYVMSRQHVDGGCIDIEHALSWAVSSSLARVGEQHTGSRIGTLLACCPGESHSLPLEALRAALSEQGTAVHMIGPDVPISAMRDALRRTAANAAVIWSHSTSTADSAALDLADLVEQVYAAGPGWNNTQLPPGVHTIDDLDDAVLRLSRTDD</sequence>
<protein>
    <submittedName>
        <fullName evidence="2">MerR family transcriptional regulator</fullName>
    </submittedName>
</protein>
<dbReference type="SMART" id="SM00422">
    <property type="entry name" value="HTH_MERR"/>
    <property type="match status" value="1"/>
</dbReference>
<dbReference type="InterPro" id="IPR036724">
    <property type="entry name" value="Cobalamin-bd_sf"/>
</dbReference>
<proteinExistence type="predicted"/>
<dbReference type="EMBL" id="JAAXOP010000010">
    <property type="protein sequence ID" value="NKY52274.1"/>
    <property type="molecule type" value="Genomic_DNA"/>
</dbReference>
<organism evidence="2 3">
    <name type="scientific">Nocardia vermiculata</name>
    <dbReference type="NCBI Taxonomy" id="257274"/>
    <lineage>
        <taxon>Bacteria</taxon>
        <taxon>Bacillati</taxon>
        <taxon>Actinomycetota</taxon>
        <taxon>Actinomycetes</taxon>
        <taxon>Mycobacteriales</taxon>
        <taxon>Nocardiaceae</taxon>
        <taxon>Nocardia</taxon>
    </lineage>
</organism>
<reference evidence="2 3" key="1">
    <citation type="submission" date="2020-04" db="EMBL/GenBank/DDBJ databases">
        <title>MicrobeNet Type strains.</title>
        <authorList>
            <person name="Nicholson A.C."/>
        </authorList>
    </citation>
    <scope>NUCLEOTIDE SEQUENCE [LARGE SCALE GENOMIC DNA]</scope>
    <source>
        <strain evidence="2 3">JCM 12354</strain>
    </source>
</reference>
<dbReference type="Gene3D" id="3.40.50.280">
    <property type="entry name" value="Cobalamin-binding domain"/>
    <property type="match status" value="1"/>
</dbReference>
<dbReference type="GO" id="GO:0046872">
    <property type="term" value="F:metal ion binding"/>
    <property type="evidence" value="ECO:0007669"/>
    <property type="project" value="InterPro"/>
</dbReference>
<feature type="domain" description="HTH merR-type" evidence="1">
    <location>
        <begin position="12"/>
        <end position="81"/>
    </location>
</feature>
<dbReference type="Proteomes" id="UP000565711">
    <property type="component" value="Unassembled WGS sequence"/>
</dbReference>
<dbReference type="InterPro" id="IPR000551">
    <property type="entry name" value="MerR-type_HTH_dom"/>
</dbReference>